<organism evidence="1 2">
    <name type="scientific">Pluteus cervinus</name>
    <dbReference type="NCBI Taxonomy" id="181527"/>
    <lineage>
        <taxon>Eukaryota</taxon>
        <taxon>Fungi</taxon>
        <taxon>Dikarya</taxon>
        <taxon>Basidiomycota</taxon>
        <taxon>Agaricomycotina</taxon>
        <taxon>Agaricomycetes</taxon>
        <taxon>Agaricomycetidae</taxon>
        <taxon>Agaricales</taxon>
        <taxon>Pluteineae</taxon>
        <taxon>Pluteaceae</taxon>
        <taxon>Pluteus</taxon>
    </lineage>
</organism>
<proteinExistence type="predicted"/>
<gene>
    <name evidence="1" type="ORF">BDN72DRAFT_881202</name>
</gene>
<evidence type="ECO:0000313" key="2">
    <source>
        <dbReference type="Proteomes" id="UP000308600"/>
    </source>
</evidence>
<dbReference type="Proteomes" id="UP000308600">
    <property type="component" value="Unassembled WGS sequence"/>
</dbReference>
<keyword evidence="2" id="KW-1185">Reference proteome</keyword>
<reference evidence="1 2" key="1">
    <citation type="journal article" date="2019" name="Nat. Ecol. Evol.">
        <title>Megaphylogeny resolves global patterns of mushroom evolution.</title>
        <authorList>
            <person name="Varga T."/>
            <person name="Krizsan K."/>
            <person name="Foldi C."/>
            <person name="Dima B."/>
            <person name="Sanchez-Garcia M."/>
            <person name="Sanchez-Ramirez S."/>
            <person name="Szollosi G.J."/>
            <person name="Szarkandi J.G."/>
            <person name="Papp V."/>
            <person name="Albert L."/>
            <person name="Andreopoulos W."/>
            <person name="Angelini C."/>
            <person name="Antonin V."/>
            <person name="Barry K.W."/>
            <person name="Bougher N.L."/>
            <person name="Buchanan P."/>
            <person name="Buyck B."/>
            <person name="Bense V."/>
            <person name="Catcheside P."/>
            <person name="Chovatia M."/>
            <person name="Cooper J."/>
            <person name="Damon W."/>
            <person name="Desjardin D."/>
            <person name="Finy P."/>
            <person name="Geml J."/>
            <person name="Haridas S."/>
            <person name="Hughes K."/>
            <person name="Justo A."/>
            <person name="Karasinski D."/>
            <person name="Kautmanova I."/>
            <person name="Kiss B."/>
            <person name="Kocsube S."/>
            <person name="Kotiranta H."/>
            <person name="LaButti K.M."/>
            <person name="Lechner B.E."/>
            <person name="Liimatainen K."/>
            <person name="Lipzen A."/>
            <person name="Lukacs Z."/>
            <person name="Mihaltcheva S."/>
            <person name="Morgado L.N."/>
            <person name="Niskanen T."/>
            <person name="Noordeloos M.E."/>
            <person name="Ohm R.A."/>
            <person name="Ortiz-Santana B."/>
            <person name="Ovrebo C."/>
            <person name="Racz N."/>
            <person name="Riley R."/>
            <person name="Savchenko A."/>
            <person name="Shiryaev A."/>
            <person name="Soop K."/>
            <person name="Spirin V."/>
            <person name="Szebenyi C."/>
            <person name="Tomsovsky M."/>
            <person name="Tulloss R.E."/>
            <person name="Uehling J."/>
            <person name="Grigoriev I.V."/>
            <person name="Vagvolgyi C."/>
            <person name="Papp T."/>
            <person name="Martin F.M."/>
            <person name="Miettinen O."/>
            <person name="Hibbett D.S."/>
            <person name="Nagy L.G."/>
        </authorList>
    </citation>
    <scope>NUCLEOTIDE SEQUENCE [LARGE SCALE GENOMIC DNA]</scope>
    <source>
        <strain evidence="1 2">NL-1719</strain>
    </source>
</reference>
<protein>
    <submittedName>
        <fullName evidence="1">Uncharacterized protein</fullName>
    </submittedName>
</protein>
<accession>A0ACD3AHD4</accession>
<dbReference type="EMBL" id="ML208452">
    <property type="protein sequence ID" value="TFK64992.1"/>
    <property type="molecule type" value="Genomic_DNA"/>
</dbReference>
<name>A0ACD3AHD4_9AGAR</name>
<evidence type="ECO:0000313" key="1">
    <source>
        <dbReference type="EMBL" id="TFK64992.1"/>
    </source>
</evidence>
<sequence>MVVPNHLQVTHVGKFSSKGSFAIEGVDFAYKDRKTGIAFIGVDDWQVNVDSRGIQVERRGKGNSSGGPIVHRVEFGQVIPGTIIFNAVNSNALHQLAGDDDVSGYVDDRVQINKLKYKVKELEEELNLMMNDRHRDGEELGKLREEVIKLRETVAHVARRSLLNKARDQILRCYYYAIDHLGKTKLPKGHLDKHDPKLSVDVKNRFFKSLGRGNRDTLVKHIQAVVTKHWPRLGLDAIKMACHGEAGDKVRRAGNKAAHEVDLADVLMSMSANPDGLDS</sequence>